<dbReference type="HOGENOM" id="CLU_2607230_0_0_1"/>
<evidence type="ECO:0000313" key="1">
    <source>
        <dbReference type="EMBL" id="ESA03509.1"/>
    </source>
</evidence>
<protein>
    <submittedName>
        <fullName evidence="1">Uncharacterized protein</fullName>
    </submittedName>
</protein>
<name>U9T5S5_RHIID</name>
<organism evidence="1">
    <name type="scientific">Rhizophagus irregularis (strain DAOM 181602 / DAOM 197198 / MUCL 43194)</name>
    <name type="common">Arbuscular mycorrhizal fungus</name>
    <name type="synonym">Glomus intraradices</name>
    <dbReference type="NCBI Taxonomy" id="747089"/>
    <lineage>
        <taxon>Eukaryota</taxon>
        <taxon>Fungi</taxon>
        <taxon>Fungi incertae sedis</taxon>
        <taxon>Mucoromycota</taxon>
        <taxon>Glomeromycotina</taxon>
        <taxon>Glomeromycetes</taxon>
        <taxon>Glomerales</taxon>
        <taxon>Glomeraceae</taxon>
        <taxon>Rhizophagus</taxon>
    </lineage>
</organism>
<gene>
    <name evidence="1" type="ORF">GLOINDRAFT_5491</name>
</gene>
<proteinExistence type="predicted"/>
<dbReference type="AlphaFoldDB" id="U9T5S5"/>
<reference evidence="1" key="1">
    <citation type="submission" date="2013-07" db="EMBL/GenBank/DDBJ databases">
        <title>The genome of an arbuscular mycorrhizal fungus provides insights into the evolution of the oldest plant symbiosis.</title>
        <authorList>
            <consortium name="DOE Joint Genome Institute"/>
            <person name="Tisserant E."/>
            <person name="Malbreil M."/>
            <person name="Kuo A."/>
            <person name="Kohler A."/>
            <person name="Symeonidi A."/>
            <person name="Balestrini R."/>
            <person name="Charron P."/>
            <person name="Duensing N."/>
            <person name="Frei-dit-Frey N."/>
            <person name="Gianinazzi-Pearson V."/>
            <person name="Gilbert B."/>
            <person name="Handa Y."/>
            <person name="Hijri M."/>
            <person name="Kaul R."/>
            <person name="Kawaguchi M."/>
            <person name="Krajinski F."/>
            <person name="Lammers P."/>
            <person name="Lapierre D."/>
            <person name="Masclaux F.G."/>
            <person name="Murat C."/>
            <person name="Morin E."/>
            <person name="Ndikumana S."/>
            <person name="Pagni M."/>
            <person name="Petitpierre D."/>
            <person name="Requena N."/>
            <person name="Rosikiewicz P."/>
            <person name="Riley R."/>
            <person name="Saito K."/>
            <person name="San Clemente H."/>
            <person name="Shapiro H."/>
            <person name="van Tuinen D."/>
            <person name="Becard G."/>
            <person name="Bonfante P."/>
            <person name="Paszkowski U."/>
            <person name="Shachar-Hill Y."/>
            <person name="Young J.P."/>
            <person name="Sanders I.R."/>
            <person name="Henrissat B."/>
            <person name="Rensing S.A."/>
            <person name="Grigoriev I.V."/>
            <person name="Corradi N."/>
            <person name="Roux C."/>
            <person name="Martin F."/>
        </authorList>
    </citation>
    <scope>NUCLEOTIDE SEQUENCE</scope>
    <source>
        <strain evidence="1">DAOM 197198</strain>
    </source>
</reference>
<dbReference type="EMBL" id="KI294976">
    <property type="protein sequence ID" value="ESA03509.1"/>
    <property type="molecule type" value="Genomic_DNA"/>
</dbReference>
<accession>U9T5S5</accession>
<sequence length="79" mass="9420">MAFLFSASNFRAASQIPTQKETGRYWFKKQERIQHRYTQLAAHLASELFSGFFEEIQTPFTLFFRILLLGEMNPCFYRD</sequence>